<evidence type="ECO:0000313" key="1">
    <source>
        <dbReference type="EMBL" id="KAK3064438.1"/>
    </source>
</evidence>
<accession>A0ACC3DAK8</accession>
<reference evidence="1" key="1">
    <citation type="submission" date="2024-09" db="EMBL/GenBank/DDBJ databases">
        <title>Black Yeasts Isolated from many extreme environments.</title>
        <authorList>
            <person name="Coleine C."/>
            <person name="Stajich J.E."/>
            <person name="Selbmann L."/>
        </authorList>
    </citation>
    <scope>NUCLEOTIDE SEQUENCE</scope>
    <source>
        <strain evidence="1">CCFEE 5737</strain>
    </source>
</reference>
<evidence type="ECO:0000313" key="2">
    <source>
        <dbReference type="Proteomes" id="UP001186974"/>
    </source>
</evidence>
<keyword evidence="2" id="KW-1185">Reference proteome</keyword>
<comment type="caution">
    <text evidence="1">The sequence shown here is derived from an EMBL/GenBank/DDBJ whole genome shotgun (WGS) entry which is preliminary data.</text>
</comment>
<sequence>MSNPASHEDNSEDDAHATVAELIEFPDSEDDEEKSKLDKKSFRNGRILYPCSSLGRCEFNNIKIKIGDVVILNVECSLSGDEKTDFLWVNNIIWDSSRSVTTLRGNRMVFFDSLGGLSRHKGELCMLLHVGEDDERHFNIQGQVEVPLNAVTGKSTVRMAARKSRSPSDATHGDQQGRNTPLCSSILILVSKTSKKRDHAIKAGKKEYLEAKKNWTKLKKGSVEANESTHERGQILYIARRCPGFVYRSLESFELETHVLVQRLTDLERRCGGMAEDVRCTDREAIDLTREQPTYFCADYCAGLGGSAEGSRKAGFIVASLIDSAAECCESLEAKFPGAVVRQVRLEKFVDRLARGKNLLPSEDIVYLHVSFPCNFYSWPKTRSCNDQTIDDRNEAIIHLLPDIIKEHTKHGLRILSMEEGEPLTVQTKHHHRLMSLIGQVRDETGWNIAYKIVNFREHGSSQFRTRLVLFASAPGTPLPAFPAPSHGPNGTVSMDYVTIWDELKNIRQADASNPLHQPQPSDLRKYPAYNPRERGCLTITTDCEVSLYDTTKSWNRRAHQTHEHHHWKGRPFTILEIAMLQGFSPSDVIAGETDEARKRQIGNAVPVNGWMYHARSIFWTLQDMDLEAEYPRCSQYDAQHTASLLKQAHSSTSCQAASSGPSRQDRSATRTLSPRPAPIHPVSQRNHAGRSNDTRAPAQNSFSASGPSSGKRRRNEDNPESVEDKNLASDMNRLSVQPEDISRVSEHTKSSPQNRDKKRVRVEKQSVGSSVAGSSRQPSYTTVQTATPEIRFRKEVVDLTKE</sequence>
<name>A0ACC3DAK8_9PEZI</name>
<protein>
    <submittedName>
        <fullName evidence="1">Uncharacterized protein</fullName>
    </submittedName>
</protein>
<organism evidence="1 2">
    <name type="scientific">Coniosporium uncinatum</name>
    <dbReference type="NCBI Taxonomy" id="93489"/>
    <lineage>
        <taxon>Eukaryota</taxon>
        <taxon>Fungi</taxon>
        <taxon>Dikarya</taxon>
        <taxon>Ascomycota</taxon>
        <taxon>Pezizomycotina</taxon>
        <taxon>Dothideomycetes</taxon>
        <taxon>Dothideomycetes incertae sedis</taxon>
        <taxon>Coniosporium</taxon>
    </lineage>
</organism>
<dbReference type="EMBL" id="JAWDJW010006513">
    <property type="protein sequence ID" value="KAK3064438.1"/>
    <property type="molecule type" value="Genomic_DNA"/>
</dbReference>
<dbReference type="Proteomes" id="UP001186974">
    <property type="component" value="Unassembled WGS sequence"/>
</dbReference>
<gene>
    <name evidence="1" type="ORF">LTS18_007202</name>
</gene>
<proteinExistence type="predicted"/>